<evidence type="ECO:0000256" key="2">
    <source>
        <dbReference type="SAM" id="Phobius"/>
    </source>
</evidence>
<dbReference type="PhylomeDB" id="Q86JA7"/>
<feature type="compositionally biased region" description="Low complexity" evidence="1">
    <location>
        <begin position="342"/>
        <end position="360"/>
    </location>
</feature>
<dbReference type="KEGG" id="ddi:DDB_G0276907"/>
<dbReference type="VEuPathDB" id="AmoebaDB:DDB_G0276907"/>
<dbReference type="dictyBase" id="DDB_G0276907"/>
<dbReference type="AlphaFoldDB" id="Q86JA7"/>
<keyword evidence="2" id="KW-0812">Transmembrane</keyword>
<evidence type="ECO:0000313" key="3">
    <source>
        <dbReference type="EMBL" id="EAL68955.1"/>
    </source>
</evidence>
<dbReference type="OMA" id="YVFFPLM"/>
<dbReference type="eggNOG" id="ENOG502RBSU">
    <property type="taxonomic scope" value="Eukaryota"/>
</dbReference>
<evidence type="ECO:0008006" key="5">
    <source>
        <dbReference type="Google" id="ProtNLM"/>
    </source>
</evidence>
<evidence type="ECO:0000256" key="1">
    <source>
        <dbReference type="SAM" id="MobiDB-lite"/>
    </source>
</evidence>
<accession>Q86JA7</accession>
<dbReference type="EMBL" id="AAFI02000019">
    <property type="protein sequence ID" value="EAL68955.1"/>
    <property type="molecule type" value="Genomic_DNA"/>
</dbReference>
<dbReference type="RefSeq" id="XP_642840.1">
    <property type="nucleotide sequence ID" value="XM_637748.1"/>
</dbReference>
<comment type="caution">
    <text evidence="3">The sequence shown here is derived from an EMBL/GenBank/DDBJ whole genome shotgun (WGS) entry which is preliminary data.</text>
</comment>
<dbReference type="PaxDb" id="44689-DDB0168327"/>
<feature type="transmembrane region" description="Helical" evidence="2">
    <location>
        <begin position="104"/>
        <end position="126"/>
    </location>
</feature>
<protein>
    <recommendedName>
        <fullName evidence="5">Transmembrane protein</fullName>
    </recommendedName>
</protein>
<dbReference type="InParanoid" id="Q86JA7"/>
<dbReference type="HOGENOM" id="CLU_786248_0_0_1"/>
<evidence type="ECO:0000313" key="4">
    <source>
        <dbReference type="Proteomes" id="UP000002195"/>
    </source>
</evidence>
<keyword evidence="4" id="KW-1185">Reference proteome</keyword>
<dbReference type="Proteomes" id="UP000002195">
    <property type="component" value="Unassembled WGS sequence"/>
</dbReference>
<feature type="transmembrane region" description="Helical" evidence="2">
    <location>
        <begin position="206"/>
        <end position="230"/>
    </location>
</feature>
<gene>
    <name evidence="3" type="ORF">DDB_G0276907</name>
</gene>
<feature type="transmembrane region" description="Helical" evidence="2">
    <location>
        <begin position="20"/>
        <end position="41"/>
    </location>
</feature>
<reference evidence="3 4" key="1">
    <citation type="journal article" date="2005" name="Nature">
        <title>The genome of the social amoeba Dictyostelium discoideum.</title>
        <authorList>
            <consortium name="The Dictyostelium discoideum Sequencing Consortium"/>
            <person name="Eichinger L."/>
            <person name="Pachebat J.A."/>
            <person name="Glockner G."/>
            <person name="Rajandream M.A."/>
            <person name="Sucgang R."/>
            <person name="Berriman M."/>
            <person name="Song J."/>
            <person name="Olsen R."/>
            <person name="Szafranski K."/>
            <person name="Xu Q."/>
            <person name="Tunggal B."/>
            <person name="Kummerfeld S."/>
            <person name="Madera M."/>
            <person name="Konfortov B.A."/>
            <person name="Rivero F."/>
            <person name="Bankier A.T."/>
            <person name="Lehmann R."/>
            <person name="Hamlin N."/>
            <person name="Davies R."/>
            <person name="Gaudet P."/>
            <person name="Fey P."/>
            <person name="Pilcher K."/>
            <person name="Chen G."/>
            <person name="Saunders D."/>
            <person name="Sodergren E."/>
            <person name="Davis P."/>
            <person name="Kerhornou A."/>
            <person name="Nie X."/>
            <person name="Hall N."/>
            <person name="Anjard C."/>
            <person name="Hemphill L."/>
            <person name="Bason N."/>
            <person name="Farbrother P."/>
            <person name="Desany B."/>
            <person name="Just E."/>
            <person name="Morio T."/>
            <person name="Rost R."/>
            <person name="Churcher C."/>
            <person name="Cooper J."/>
            <person name="Haydock S."/>
            <person name="van Driessche N."/>
            <person name="Cronin A."/>
            <person name="Goodhead I."/>
            <person name="Muzny D."/>
            <person name="Mourier T."/>
            <person name="Pain A."/>
            <person name="Lu M."/>
            <person name="Harper D."/>
            <person name="Lindsay R."/>
            <person name="Hauser H."/>
            <person name="James K."/>
            <person name="Quiles M."/>
            <person name="Madan Babu M."/>
            <person name="Saito T."/>
            <person name="Buchrieser C."/>
            <person name="Wardroper A."/>
            <person name="Felder M."/>
            <person name="Thangavelu M."/>
            <person name="Johnson D."/>
            <person name="Knights A."/>
            <person name="Loulseged H."/>
            <person name="Mungall K."/>
            <person name="Oliver K."/>
            <person name="Price C."/>
            <person name="Quail M.A."/>
            <person name="Urushihara H."/>
            <person name="Hernandez J."/>
            <person name="Rabbinowitsch E."/>
            <person name="Steffen D."/>
            <person name="Sanders M."/>
            <person name="Ma J."/>
            <person name="Kohara Y."/>
            <person name="Sharp S."/>
            <person name="Simmonds M."/>
            <person name="Spiegler S."/>
            <person name="Tivey A."/>
            <person name="Sugano S."/>
            <person name="White B."/>
            <person name="Walker D."/>
            <person name="Woodward J."/>
            <person name="Winckler T."/>
            <person name="Tanaka Y."/>
            <person name="Shaulsky G."/>
            <person name="Schleicher M."/>
            <person name="Weinstock G."/>
            <person name="Rosenthal A."/>
            <person name="Cox E.C."/>
            <person name="Chisholm R.L."/>
            <person name="Gibbs R."/>
            <person name="Loomis W.F."/>
            <person name="Platzer M."/>
            <person name="Kay R.R."/>
            <person name="Williams J."/>
            <person name="Dear P.H."/>
            <person name="Noegel A.A."/>
            <person name="Barrell B."/>
            <person name="Kuspa A."/>
        </authorList>
    </citation>
    <scope>NUCLEOTIDE SEQUENCE [LARGE SCALE GENOMIC DNA]</scope>
    <source>
        <strain evidence="3 4">AX4</strain>
    </source>
</reference>
<proteinExistence type="predicted"/>
<keyword evidence="2" id="KW-0472">Membrane</keyword>
<keyword evidence="2" id="KW-1133">Transmembrane helix</keyword>
<organism evidence="3 4">
    <name type="scientific">Dictyostelium discoideum</name>
    <name type="common">Social amoeba</name>
    <dbReference type="NCBI Taxonomy" id="44689"/>
    <lineage>
        <taxon>Eukaryota</taxon>
        <taxon>Amoebozoa</taxon>
        <taxon>Evosea</taxon>
        <taxon>Eumycetozoa</taxon>
        <taxon>Dictyostelia</taxon>
        <taxon>Dictyosteliales</taxon>
        <taxon>Dictyosteliaceae</taxon>
        <taxon>Dictyostelium</taxon>
    </lineage>
</organism>
<feature type="region of interest" description="Disordered" evidence="1">
    <location>
        <begin position="338"/>
        <end position="378"/>
    </location>
</feature>
<dbReference type="GeneID" id="8620704"/>
<feature type="transmembrane region" description="Helical" evidence="2">
    <location>
        <begin position="158"/>
        <end position="179"/>
    </location>
</feature>
<sequence length="378" mass="44164">MDQFKFDFNNYLKTVQPTIVRIIVIGIITLGFMVFMEVGFYQEFTTMTIVECSGNGKNGTTDSMSLDNCFIEGVPECLNEYFHTDSKYSLNFPVSLFGLQGDQYSGLILLISFICFLLEVILYLTLDYLLYLKRKRIQNILATSKIFIEGEKKHEVRLTIFLFVNILVFMGLKFVWVYWRNHQYGDMPCNGLNVHLLFGTNMVSSISLIVQFFLTYVFFPLMYFIAYVNLLSDLDFKNMMSHLSYTTVKQFKNITIFDIFKYQDLIDHVINEKYQDRSVFVRFVKSHTFTFNQTSDDEICEILLQHKALNPHEFKPMLYSANEGVDISINNIDDGRSDLFDNNNNNNNNNSNSNNNNNNNFISQRQQQEPNEKTKLLN</sequence>
<accession>Q550U2</accession>
<dbReference type="FunCoup" id="Q86JA7">
    <property type="interactions" value="435"/>
</dbReference>
<name>Q86JA7_DICDI</name>